<feature type="region of interest" description="Disordered" evidence="1">
    <location>
        <begin position="109"/>
        <end position="174"/>
    </location>
</feature>
<proteinExistence type="predicted"/>
<dbReference type="EMBL" id="UZAI01017325">
    <property type="protein sequence ID" value="VDP23373.1"/>
    <property type="molecule type" value="Genomic_DNA"/>
</dbReference>
<gene>
    <name evidence="2" type="ORF">SMRZ_LOCUS17245</name>
</gene>
<evidence type="ECO:0000313" key="2">
    <source>
        <dbReference type="EMBL" id="VDP23373.1"/>
    </source>
</evidence>
<name>A0A183MMH0_9TREM</name>
<feature type="compositionally biased region" description="Basic and acidic residues" evidence="1">
    <location>
        <begin position="109"/>
        <end position="124"/>
    </location>
</feature>
<protein>
    <submittedName>
        <fullName evidence="2">Uncharacterized protein</fullName>
    </submittedName>
</protein>
<dbReference type="AlphaFoldDB" id="A0A183MMH0"/>
<dbReference type="Proteomes" id="UP000277204">
    <property type="component" value="Unassembled WGS sequence"/>
</dbReference>
<feature type="region of interest" description="Disordered" evidence="1">
    <location>
        <begin position="81"/>
        <end position="100"/>
    </location>
</feature>
<accession>A0A183MMH0</accession>
<sequence length="174" mass="20013">MVVGGIQQETPDIGFVLLGTRQQCAPLILKEPMLAYHYTVINQFGFIALDKIHCNILLRCFEGCFANPGFTRLLSLQQPTVRENKPDPTRGRNQRETLEVNRIHIEESTQLCHKESPHLESSRPKEKRKTKEHITPRSGDKHKKNEQKLDRTRKEGPGKSGLENGGWRPMLHRE</sequence>
<feature type="compositionally biased region" description="Basic and acidic residues" evidence="1">
    <location>
        <begin position="146"/>
        <end position="157"/>
    </location>
</feature>
<evidence type="ECO:0000256" key="1">
    <source>
        <dbReference type="SAM" id="MobiDB-lite"/>
    </source>
</evidence>
<evidence type="ECO:0000313" key="3">
    <source>
        <dbReference type="Proteomes" id="UP000277204"/>
    </source>
</evidence>
<organism evidence="2 3">
    <name type="scientific">Schistosoma margrebowiei</name>
    <dbReference type="NCBI Taxonomy" id="48269"/>
    <lineage>
        <taxon>Eukaryota</taxon>
        <taxon>Metazoa</taxon>
        <taxon>Spiralia</taxon>
        <taxon>Lophotrochozoa</taxon>
        <taxon>Platyhelminthes</taxon>
        <taxon>Trematoda</taxon>
        <taxon>Digenea</taxon>
        <taxon>Strigeidida</taxon>
        <taxon>Schistosomatoidea</taxon>
        <taxon>Schistosomatidae</taxon>
        <taxon>Schistosoma</taxon>
    </lineage>
</organism>
<keyword evidence="3" id="KW-1185">Reference proteome</keyword>
<reference evidence="2 3" key="1">
    <citation type="submission" date="2018-11" db="EMBL/GenBank/DDBJ databases">
        <authorList>
            <consortium name="Pathogen Informatics"/>
        </authorList>
    </citation>
    <scope>NUCLEOTIDE SEQUENCE [LARGE SCALE GENOMIC DNA]</scope>
    <source>
        <strain evidence="2 3">Zambia</strain>
    </source>
</reference>
<feature type="compositionally biased region" description="Basic and acidic residues" evidence="1">
    <location>
        <begin position="82"/>
        <end position="100"/>
    </location>
</feature>